<evidence type="ECO:0000256" key="1">
    <source>
        <dbReference type="SAM" id="MobiDB-lite"/>
    </source>
</evidence>
<comment type="caution">
    <text evidence="2">The sequence shown here is derived from an EMBL/GenBank/DDBJ whole genome shotgun (WGS) entry which is preliminary data.</text>
</comment>
<dbReference type="Proteomes" id="UP000625711">
    <property type="component" value="Unassembled WGS sequence"/>
</dbReference>
<name>A0A834IAE7_RHYFE</name>
<keyword evidence="3" id="KW-1185">Reference proteome</keyword>
<proteinExistence type="predicted"/>
<feature type="compositionally biased region" description="Low complexity" evidence="1">
    <location>
        <begin position="72"/>
        <end position="85"/>
    </location>
</feature>
<evidence type="ECO:0000313" key="3">
    <source>
        <dbReference type="Proteomes" id="UP000625711"/>
    </source>
</evidence>
<dbReference type="EMBL" id="JAACXV010014123">
    <property type="protein sequence ID" value="KAF7270207.1"/>
    <property type="molecule type" value="Genomic_DNA"/>
</dbReference>
<gene>
    <name evidence="2" type="ORF">GWI33_016817</name>
</gene>
<organism evidence="2 3">
    <name type="scientific">Rhynchophorus ferrugineus</name>
    <name type="common">Red palm weevil</name>
    <name type="synonym">Curculio ferrugineus</name>
    <dbReference type="NCBI Taxonomy" id="354439"/>
    <lineage>
        <taxon>Eukaryota</taxon>
        <taxon>Metazoa</taxon>
        <taxon>Ecdysozoa</taxon>
        <taxon>Arthropoda</taxon>
        <taxon>Hexapoda</taxon>
        <taxon>Insecta</taxon>
        <taxon>Pterygota</taxon>
        <taxon>Neoptera</taxon>
        <taxon>Endopterygota</taxon>
        <taxon>Coleoptera</taxon>
        <taxon>Polyphaga</taxon>
        <taxon>Cucujiformia</taxon>
        <taxon>Curculionidae</taxon>
        <taxon>Dryophthorinae</taxon>
        <taxon>Rhynchophorus</taxon>
    </lineage>
</organism>
<reference evidence="2" key="1">
    <citation type="submission" date="2020-08" db="EMBL/GenBank/DDBJ databases">
        <title>Genome sequencing and assembly of the red palm weevil Rhynchophorus ferrugineus.</title>
        <authorList>
            <person name="Dias G.B."/>
            <person name="Bergman C.M."/>
            <person name="Manee M."/>
        </authorList>
    </citation>
    <scope>NUCLEOTIDE SEQUENCE</scope>
    <source>
        <strain evidence="2">AA-2017</strain>
        <tissue evidence="2">Whole larva</tissue>
    </source>
</reference>
<evidence type="ECO:0000313" key="2">
    <source>
        <dbReference type="EMBL" id="KAF7270207.1"/>
    </source>
</evidence>
<feature type="compositionally biased region" description="Basic and acidic residues" evidence="1">
    <location>
        <begin position="159"/>
        <end position="178"/>
    </location>
</feature>
<feature type="region of interest" description="Disordered" evidence="1">
    <location>
        <begin position="57"/>
        <end position="178"/>
    </location>
</feature>
<accession>A0A834IAE7</accession>
<feature type="compositionally biased region" description="Low complexity" evidence="1">
    <location>
        <begin position="118"/>
        <end position="129"/>
    </location>
</feature>
<dbReference type="AlphaFoldDB" id="A0A834IAE7"/>
<sequence>MMILRCNLYYPMKETYFSINVMATWLVQQIQKKVSMEHQVVKDLRTLLESAKLEGNADVPTGTRKRDIFNLDSSSDSSYHVSDPDVWPLPAPNDHNILTRLSGPKAKHSNRKGDSKKSLSSRASSSTVTRRSDQRTKTGSRYNKKEDRPSSKSGCRNTGLKERQDSESTDKGLQKRIKEEKKFESNGIERELADVLERDIVQKNPNIM</sequence>
<protein>
    <submittedName>
        <fullName evidence="2">Uncharacterized protein</fullName>
    </submittedName>
</protein>